<dbReference type="PANTHER" id="PTHR34145">
    <property type="entry name" value="OS02G0105600 PROTEIN"/>
    <property type="match status" value="1"/>
</dbReference>
<feature type="domain" description="At1g61320/AtMIF1 LRR" evidence="1">
    <location>
        <begin position="43"/>
        <end position="120"/>
    </location>
</feature>
<dbReference type="Proteomes" id="UP001630127">
    <property type="component" value="Unassembled WGS sequence"/>
</dbReference>
<sequence length="127" mass="14355">MDFPSLSAGDRITLNKAFKAYKPAEEIYKFPDPEKLLELGFEFKVLTSLRLNSVNVTEDDLLNFLSRCPLLENLCVVDAPSLLNFKIVGSTPGHQEPLKLKHLEIRNCLWLDQLEVSAAKHSLPRCS</sequence>
<reference evidence="2 3" key="1">
    <citation type="submission" date="2024-11" db="EMBL/GenBank/DDBJ databases">
        <title>A near-complete genome assembly of Cinchona calisaya.</title>
        <authorList>
            <person name="Lian D.C."/>
            <person name="Zhao X.W."/>
            <person name="Wei L."/>
        </authorList>
    </citation>
    <scope>NUCLEOTIDE SEQUENCE [LARGE SCALE GENOMIC DNA]</scope>
    <source>
        <tissue evidence="2">Nenye</tissue>
    </source>
</reference>
<evidence type="ECO:0000313" key="3">
    <source>
        <dbReference type="Proteomes" id="UP001630127"/>
    </source>
</evidence>
<dbReference type="InterPro" id="IPR055357">
    <property type="entry name" value="LRR_At1g61320_AtMIF1"/>
</dbReference>
<dbReference type="PANTHER" id="PTHR34145:SF68">
    <property type="entry name" value="FBD DOMAIN-CONTAINING PROTEIN"/>
    <property type="match status" value="1"/>
</dbReference>
<proteinExistence type="predicted"/>
<organism evidence="2 3">
    <name type="scientific">Cinchona calisaya</name>
    <dbReference type="NCBI Taxonomy" id="153742"/>
    <lineage>
        <taxon>Eukaryota</taxon>
        <taxon>Viridiplantae</taxon>
        <taxon>Streptophyta</taxon>
        <taxon>Embryophyta</taxon>
        <taxon>Tracheophyta</taxon>
        <taxon>Spermatophyta</taxon>
        <taxon>Magnoliopsida</taxon>
        <taxon>eudicotyledons</taxon>
        <taxon>Gunneridae</taxon>
        <taxon>Pentapetalae</taxon>
        <taxon>asterids</taxon>
        <taxon>lamiids</taxon>
        <taxon>Gentianales</taxon>
        <taxon>Rubiaceae</taxon>
        <taxon>Cinchonoideae</taxon>
        <taxon>Cinchoneae</taxon>
        <taxon>Cinchona</taxon>
    </lineage>
</organism>
<evidence type="ECO:0000313" key="2">
    <source>
        <dbReference type="EMBL" id="KAL3511260.1"/>
    </source>
</evidence>
<dbReference type="EMBL" id="JBJUIK010000012">
    <property type="protein sequence ID" value="KAL3511260.1"/>
    <property type="molecule type" value="Genomic_DNA"/>
</dbReference>
<gene>
    <name evidence="2" type="ORF">ACH5RR_030661</name>
</gene>
<protein>
    <recommendedName>
        <fullName evidence="1">At1g61320/AtMIF1 LRR domain-containing protein</fullName>
    </recommendedName>
</protein>
<dbReference type="Gene3D" id="3.80.10.10">
    <property type="entry name" value="Ribonuclease Inhibitor"/>
    <property type="match status" value="1"/>
</dbReference>
<accession>A0ABD2YYS0</accession>
<dbReference type="InterPro" id="IPR053772">
    <property type="entry name" value="At1g61320/At1g61330-like"/>
</dbReference>
<comment type="caution">
    <text evidence="2">The sequence shown here is derived from an EMBL/GenBank/DDBJ whole genome shotgun (WGS) entry which is preliminary data.</text>
</comment>
<name>A0ABD2YYS0_9GENT</name>
<dbReference type="InterPro" id="IPR032675">
    <property type="entry name" value="LRR_dom_sf"/>
</dbReference>
<dbReference type="AlphaFoldDB" id="A0ABD2YYS0"/>
<evidence type="ECO:0000259" key="1">
    <source>
        <dbReference type="Pfam" id="PF23622"/>
    </source>
</evidence>
<keyword evidence="3" id="KW-1185">Reference proteome</keyword>
<dbReference type="SUPFAM" id="SSF52047">
    <property type="entry name" value="RNI-like"/>
    <property type="match status" value="1"/>
</dbReference>
<dbReference type="Pfam" id="PF23622">
    <property type="entry name" value="LRR_At1g61320_AtMIF1"/>
    <property type="match status" value="1"/>
</dbReference>